<evidence type="ECO:0000256" key="6">
    <source>
        <dbReference type="SAM" id="Phobius"/>
    </source>
</evidence>
<reference evidence="7" key="1">
    <citation type="submission" date="2020-12" db="EMBL/GenBank/DDBJ databases">
        <title>Metabolic potential, ecology and presence of endohyphal bacteria is reflected in genomic diversity of Mucoromycotina.</title>
        <authorList>
            <person name="Muszewska A."/>
            <person name="Okrasinska A."/>
            <person name="Steczkiewicz K."/>
            <person name="Drgas O."/>
            <person name="Orlowska M."/>
            <person name="Perlinska-Lenart U."/>
            <person name="Aleksandrzak-Piekarczyk T."/>
            <person name="Szatraj K."/>
            <person name="Zielenkiewicz U."/>
            <person name="Pilsyk S."/>
            <person name="Malc E."/>
            <person name="Mieczkowski P."/>
            <person name="Kruszewska J.S."/>
            <person name="Biernat P."/>
            <person name="Pawlowska J."/>
        </authorList>
    </citation>
    <scope>NUCLEOTIDE SEQUENCE</scope>
    <source>
        <strain evidence="7">WA0000051536</strain>
    </source>
</reference>
<comment type="subcellular location">
    <subcellularLocation>
        <location evidence="1">Membrane</location>
        <topology evidence="1">Multi-pass membrane protein</topology>
    </subcellularLocation>
</comment>
<feature type="transmembrane region" description="Helical" evidence="6">
    <location>
        <begin position="162"/>
        <end position="182"/>
    </location>
</feature>
<keyword evidence="8" id="KW-1185">Reference proteome</keyword>
<protein>
    <recommendedName>
        <fullName evidence="9">DUF1751-domain-containing protein</fullName>
    </recommendedName>
</protein>
<dbReference type="GO" id="GO:0016020">
    <property type="term" value="C:membrane"/>
    <property type="evidence" value="ECO:0007669"/>
    <property type="project" value="UniProtKB-SubCell"/>
</dbReference>
<feature type="transmembrane region" description="Helical" evidence="6">
    <location>
        <begin position="46"/>
        <end position="66"/>
    </location>
</feature>
<dbReference type="Proteomes" id="UP000612746">
    <property type="component" value="Unassembled WGS sequence"/>
</dbReference>
<accession>A0A8H7Q7Y9</accession>
<name>A0A8H7Q7Y9_9FUNG</name>
<evidence type="ECO:0000256" key="3">
    <source>
        <dbReference type="ARBA" id="ARBA00022989"/>
    </source>
</evidence>
<dbReference type="Pfam" id="PF08551">
    <property type="entry name" value="DUF1751"/>
    <property type="match status" value="1"/>
</dbReference>
<dbReference type="GO" id="GO:0006890">
    <property type="term" value="P:retrograde vesicle-mediated transport, Golgi to endoplasmic reticulum"/>
    <property type="evidence" value="ECO:0007669"/>
    <property type="project" value="InterPro"/>
</dbReference>
<keyword evidence="2 6" id="KW-0812">Transmembrane</keyword>
<dbReference type="GO" id="GO:0005794">
    <property type="term" value="C:Golgi apparatus"/>
    <property type="evidence" value="ECO:0007669"/>
    <property type="project" value="TreeGrafter"/>
</dbReference>
<proteinExistence type="predicted"/>
<comment type="caution">
    <text evidence="7">The sequence shown here is derived from an EMBL/GenBank/DDBJ whole genome shotgun (WGS) entry which is preliminary data.</text>
</comment>
<keyword evidence="4 6" id="KW-0472">Membrane</keyword>
<evidence type="ECO:0000256" key="5">
    <source>
        <dbReference type="SAM" id="MobiDB-lite"/>
    </source>
</evidence>
<evidence type="ECO:0000256" key="2">
    <source>
        <dbReference type="ARBA" id="ARBA00022692"/>
    </source>
</evidence>
<gene>
    <name evidence="7" type="ORF">INT44_004882</name>
</gene>
<dbReference type="Gene3D" id="1.20.1540.10">
    <property type="entry name" value="Rhomboid-like"/>
    <property type="match status" value="1"/>
</dbReference>
<feature type="compositionally biased region" description="Low complexity" evidence="5">
    <location>
        <begin position="348"/>
        <end position="367"/>
    </location>
</feature>
<feature type="transmembrane region" description="Helical" evidence="6">
    <location>
        <begin position="104"/>
        <end position="122"/>
    </location>
</feature>
<feature type="region of interest" description="Disordered" evidence="5">
    <location>
        <begin position="338"/>
        <end position="400"/>
    </location>
</feature>
<dbReference type="EMBL" id="JAEPRA010000003">
    <property type="protein sequence ID" value="KAG2187210.1"/>
    <property type="molecule type" value="Genomic_DNA"/>
</dbReference>
<evidence type="ECO:0008006" key="9">
    <source>
        <dbReference type="Google" id="ProtNLM"/>
    </source>
</evidence>
<feature type="transmembrane region" description="Helical" evidence="6">
    <location>
        <begin position="78"/>
        <end position="98"/>
    </location>
</feature>
<evidence type="ECO:0000313" key="8">
    <source>
        <dbReference type="Proteomes" id="UP000612746"/>
    </source>
</evidence>
<dbReference type="OrthoDB" id="73612at2759"/>
<dbReference type="InterPro" id="IPR013861">
    <property type="entry name" value="TMEM115/Pdh1/Rbl19"/>
</dbReference>
<dbReference type="AlphaFoldDB" id="A0A8H7Q7Y9"/>
<keyword evidence="3 6" id="KW-1133">Transmembrane helix</keyword>
<evidence type="ECO:0000256" key="4">
    <source>
        <dbReference type="ARBA" id="ARBA00023136"/>
    </source>
</evidence>
<dbReference type="PANTHER" id="PTHR13377:SF3">
    <property type="entry name" value="TRANSMEMBRANE PROTEIN 115"/>
    <property type="match status" value="1"/>
</dbReference>
<organism evidence="7 8">
    <name type="scientific">Umbelopsis vinacea</name>
    <dbReference type="NCBI Taxonomy" id="44442"/>
    <lineage>
        <taxon>Eukaryota</taxon>
        <taxon>Fungi</taxon>
        <taxon>Fungi incertae sedis</taxon>
        <taxon>Mucoromycota</taxon>
        <taxon>Mucoromycotina</taxon>
        <taxon>Umbelopsidomycetes</taxon>
        <taxon>Umbelopsidales</taxon>
        <taxon>Umbelopsidaceae</taxon>
        <taxon>Umbelopsis</taxon>
    </lineage>
</organism>
<dbReference type="InterPro" id="IPR035952">
    <property type="entry name" value="Rhomboid-like_sf"/>
</dbReference>
<feature type="transmembrane region" description="Helical" evidence="6">
    <location>
        <begin position="202"/>
        <end position="220"/>
    </location>
</feature>
<evidence type="ECO:0000313" key="7">
    <source>
        <dbReference type="EMBL" id="KAG2187210.1"/>
    </source>
</evidence>
<dbReference type="SUPFAM" id="SSF144091">
    <property type="entry name" value="Rhomboid-like"/>
    <property type="match status" value="1"/>
</dbReference>
<dbReference type="FunFam" id="1.20.1540.10:FF:000004">
    <property type="entry name" value="Transmembrane protein 115"/>
    <property type="match status" value="1"/>
</dbReference>
<evidence type="ECO:0000256" key="1">
    <source>
        <dbReference type="ARBA" id="ARBA00004141"/>
    </source>
</evidence>
<sequence>MCHVSFDTHSFHISHHAAALLQPLKNYRQIMSSQKLKTVVTNVPPVTRALTAAIIITSGIGLLITYTRDPEATTHNNVPVIGLVPGYWLHFPWTFLTACLYENNIFAFITSLVATLLGGKYLERAWGSKELLKFVIVTGVIPNILTWLTFIVPFYITGDDDFLFNYQINGMTGVLASFLVAFRHLIPEHLVQVFGGTVSIRVKNLLGILTAATIVSLILFQTLVVYNLVNLGWVVAWAYLRFFKWQDGVQGDRSETFALYTFFPDFLHTPIKAVSNIVFGILVALKCCKPFPPSWGYDLEGQASTSRSTPGPLPGSARAEAERRRALALKALDIRLSSKHTPSPTGSPAPTYTSQSPQTSASQQNNPVLFDAGETMEATSNVDGDTVAIGIPHDDDKDSN</sequence>
<dbReference type="SMART" id="SM01160">
    <property type="entry name" value="DUF1751"/>
    <property type="match status" value="1"/>
</dbReference>
<feature type="transmembrane region" description="Helical" evidence="6">
    <location>
        <begin position="134"/>
        <end position="156"/>
    </location>
</feature>
<dbReference type="PANTHER" id="PTHR13377">
    <property type="entry name" value="PLACENTAL PROTEIN 6"/>
    <property type="match status" value="1"/>
</dbReference>